<dbReference type="SUPFAM" id="SSF51735">
    <property type="entry name" value="NAD(P)-binding Rossmann-fold domains"/>
    <property type="match status" value="1"/>
</dbReference>
<dbReference type="PANTHER" id="PTHR44196:SF2">
    <property type="entry name" value="SHORT-CHAIN DEHYDROGENASE-RELATED"/>
    <property type="match status" value="1"/>
</dbReference>
<protein>
    <submittedName>
        <fullName evidence="4">Oxidoreductase</fullName>
    </submittedName>
</protein>
<dbReference type="InterPro" id="IPR036291">
    <property type="entry name" value="NAD(P)-bd_dom_sf"/>
</dbReference>
<dbReference type="EMBL" id="JXST01000002">
    <property type="protein sequence ID" value="KIU18660.1"/>
    <property type="molecule type" value="Genomic_DNA"/>
</dbReference>
<organism evidence="4 5">
    <name type="scientific">Mycolicibacterium llatzerense</name>
    <dbReference type="NCBI Taxonomy" id="280871"/>
    <lineage>
        <taxon>Bacteria</taxon>
        <taxon>Bacillati</taxon>
        <taxon>Actinomycetota</taxon>
        <taxon>Actinomycetes</taxon>
        <taxon>Mycobacteriales</taxon>
        <taxon>Mycobacteriaceae</taxon>
        <taxon>Mycolicibacterium</taxon>
    </lineage>
</organism>
<keyword evidence="5" id="KW-1185">Reference proteome</keyword>
<dbReference type="Pfam" id="PF00106">
    <property type="entry name" value="adh_short"/>
    <property type="match status" value="1"/>
</dbReference>
<dbReference type="Gene3D" id="3.40.50.720">
    <property type="entry name" value="NAD(P)-binding Rossmann-like Domain"/>
    <property type="match status" value="1"/>
</dbReference>
<gene>
    <name evidence="4" type="ORF">TL10_02300</name>
</gene>
<dbReference type="Proteomes" id="UP000032221">
    <property type="component" value="Unassembled WGS sequence"/>
</dbReference>
<dbReference type="PIRSF" id="PIRSF000126">
    <property type="entry name" value="11-beta-HSD1"/>
    <property type="match status" value="1"/>
</dbReference>
<dbReference type="GO" id="GO:0016020">
    <property type="term" value="C:membrane"/>
    <property type="evidence" value="ECO:0007669"/>
    <property type="project" value="TreeGrafter"/>
</dbReference>
<dbReference type="GO" id="GO:0016491">
    <property type="term" value="F:oxidoreductase activity"/>
    <property type="evidence" value="ECO:0007669"/>
    <property type="project" value="UniProtKB-KW"/>
</dbReference>
<dbReference type="PANTHER" id="PTHR44196">
    <property type="entry name" value="DEHYDROGENASE/REDUCTASE SDR FAMILY MEMBER 7B"/>
    <property type="match status" value="1"/>
</dbReference>
<evidence type="ECO:0000256" key="2">
    <source>
        <dbReference type="ARBA" id="ARBA00023002"/>
    </source>
</evidence>
<dbReference type="PRINTS" id="PR00080">
    <property type="entry name" value="SDRFAMILY"/>
</dbReference>
<dbReference type="InterPro" id="IPR002347">
    <property type="entry name" value="SDR_fam"/>
</dbReference>
<comment type="similarity">
    <text evidence="1 3">Belongs to the short-chain dehydrogenases/reductases (SDR) family.</text>
</comment>
<dbReference type="PATRIC" id="fig|280871.6.peg.468"/>
<dbReference type="RefSeq" id="WP_043984351.1">
    <property type="nucleotide sequence ID" value="NZ_JXST01000002.1"/>
</dbReference>
<sequence>MSAYFNRQRVLVTGASSGIGRAFAARIAADGGDLVLIARRDALLQTLADELRERFGTSVEVITADLSTPGAASRIADMLTQRSIVVDALVNNAGLGIHGDLAGADLGAISNQIAVNVTALTELTAILLPGMVTRGRGAVVNVASTAAFQPVPHMAVYAATKAYVLSFTRALWSESRGTGVRVLAVSPGATDTEFFEVAGDDASFGSRRTPEQVVSAALRALESDHSDIVDGATNALLARIAGRLPIRWAIGLAERSVRPELAAARSN</sequence>
<dbReference type="AlphaFoldDB" id="A0A0D1LD22"/>
<reference evidence="4 5" key="1">
    <citation type="submission" date="2015-01" db="EMBL/GenBank/DDBJ databases">
        <title>Genome sequence of Mycobacterium llatzerense and Mycobacterium immunogenum recovered from brain abscess.</title>
        <authorList>
            <person name="Greninger A.L."/>
            <person name="Langelier C."/>
            <person name="Cunningham G."/>
            <person name="Chiu C.Y."/>
            <person name="Miller S."/>
        </authorList>
    </citation>
    <scope>NUCLEOTIDE SEQUENCE [LARGE SCALE GENOMIC DNA]</scope>
    <source>
        <strain evidence="4 5">CLUC14</strain>
    </source>
</reference>
<dbReference type="PRINTS" id="PR00081">
    <property type="entry name" value="GDHRDH"/>
</dbReference>
<evidence type="ECO:0000256" key="3">
    <source>
        <dbReference type="RuleBase" id="RU000363"/>
    </source>
</evidence>
<comment type="caution">
    <text evidence="4">The sequence shown here is derived from an EMBL/GenBank/DDBJ whole genome shotgun (WGS) entry which is preliminary data.</text>
</comment>
<name>A0A0D1LD22_9MYCO</name>
<evidence type="ECO:0000256" key="1">
    <source>
        <dbReference type="ARBA" id="ARBA00006484"/>
    </source>
</evidence>
<evidence type="ECO:0000313" key="4">
    <source>
        <dbReference type="EMBL" id="KIU18660.1"/>
    </source>
</evidence>
<proteinExistence type="inferred from homology"/>
<evidence type="ECO:0000313" key="5">
    <source>
        <dbReference type="Proteomes" id="UP000032221"/>
    </source>
</evidence>
<keyword evidence="2" id="KW-0560">Oxidoreductase</keyword>
<accession>A0A0D1LD22</accession>
<dbReference type="STRING" id="280871.TL10_02300"/>